<proteinExistence type="predicted"/>
<dbReference type="PANTHER" id="PTHR43304:SF1">
    <property type="entry name" value="PAC DOMAIN-CONTAINING PROTEIN"/>
    <property type="match status" value="1"/>
</dbReference>
<reference evidence="7 8" key="1">
    <citation type="submission" date="2019-09" db="EMBL/GenBank/DDBJ databases">
        <title>YIM 132548 draft genome.</title>
        <authorList>
            <person name="Jiang L."/>
        </authorList>
    </citation>
    <scope>NUCLEOTIDE SEQUENCE [LARGE SCALE GENOMIC DNA]</scope>
    <source>
        <strain evidence="7 8">YIM 132548</strain>
    </source>
</reference>
<gene>
    <name evidence="7" type="ORF">F6X51_27105</name>
</gene>
<dbReference type="EC" id="2.7.13.3" evidence="2"/>
<keyword evidence="8" id="KW-1185">Reference proteome</keyword>
<dbReference type="GO" id="GO:0004673">
    <property type="term" value="F:protein histidine kinase activity"/>
    <property type="evidence" value="ECO:0007669"/>
    <property type="project" value="UniProtKB-EC"/>
</dbReference>
<protein>
    <recommendedName>
        <fullName evidence="2">histidine kinase</fullName>
        <ecNumber evidence="2">2.7.13.3</ecNumber>
    </recommendedName>
</protein>
<dbReference type="InterPro" id="IPR000700">
    <property type="entry name" value="PAS-assoc_C"/>
</dbReference>
<dbReference type="Proteomes" id="UP000441523">
    <property type="component" value="Unassembled WGS sequence"/>
</dbReference>
<accession>A0A6N6MC43</accession>
<keyword evidence="4" id="KW-0808">Transferase</keyword>
<dbReference type="PANTHER" id="PTHR43304">
    <property type="entry name" value="PHYTOCHROME-LIKE PROTEIN CPH1"/>
    <property type="match status" value="1"/>
</dbReference>
<dbReference type="Gene3D" id="3.30.450.20">
    <property type="entry name" value="PAS domain"/>
    <property type="match status" value="1"/>
</dbReference>
<feature type="domain" description="PAC" evidence="6">
    <location>
        <begin position="90"/>
        <end position="142"/>
    </location>
</feature>
<dbReference type="Gene3D" id="2.10.70.100">
    <property type="match status" value="1"/>
</dbReference>
<evidence type="ECO:0000256" key="5">
    <source>
        <dbReference type="ARBA" id="ARBA00022777"/>
    </source>
</evidence>
<dbReference type="InterPro" id="IPR000014">
    <property type="entry name" value="PAS"/>
</dbReference>
<name>A0A6N6MC43_9HYPH</name>
<comment type="catalytic activity">
    <reaction evidence="1">
        <text>ATP + protein L-histidine = ADP + protein N-phospho-L-histidine.</text>
        <dbReference type="EC" id="2.7.13.3"/>
    </reaction>
</comment>
<keyword evidence="3" id="KW-0597">Phosphoprotein</keyword>
<dbReference type="CDD" id="cd00130">
    <property type="entry name" value="PAS"/>
    <property type="match status" value="1"/>
</dbReference>
<dbReference type="SUPFAM" id="SSF55785">
    <property type="entry name" value="PYP-like sensor domain (PAS domain)"/>
    <property type="match status" value="1"/>
</dbReference>
<comment type="caution">
    <text evidence="7">The sequence shown here is derived from an EMBL/GenBank/DDBJ whole genome shotgun (WGS) entry which is preliminary data.</text>
</comment>
<evidence type="ECO:0000256" key="4">
    <source>
        <dbReference type="ARBA" id="ARBA00022679"/>
    </source>
</evidence>
<evidence type="ECO:0000256" key="2">
    <source>
        <dbReference type="ARBA" id="ARBA00012438"/>
    </source>
</evidence>
<evidence type="ECO:0000313" key="7">
    <source>
        <dbReference type="EMBL" id="KAB1068181.1"/>
    </source>
</evidence>
<organism evidence="7 8">
    <name type="scientific">Methylobacterium planeticum</name>
    <dbReference type="NCBI Taxonomy" id="2615211"/>
    <lineage>
        <taxon>Bacteria</taxon>
        <taxon>Pseudomonadati</taxon>
        <taxon>Pseudomonadota</taxon>
        <taxon>Alphaproteobacteria</taxon>
        <taxon>Hyphomicrobiales</taxon>
        <taxon>Methylobacteriaceae</taxon>
        <taxon>Methylobacterium</taxon>
    </lineage>
</organism>
<evidence type="ECO:0000313" key="8">
    <source>
        <dbReference type="Proteomes" id="UP000441523"/>
    </source>
</evidence>
<dbReference type="InterPro" id="IPR013655">
    <property type="entry name" value="PAS_fold_3"/>
</dbReference>
<dbReference type="AlphaFoldDB" id="A0A6N6MC43"/>
<dbReference type="InterPro" id="IPR052162">
    <property type="entry name" value="Sensor_kinase/Photoreceptor"/>
</dbReference>
<evidence type="ECO:0000256" key="3">
    <source>
        <dbReference type="ARBA" id="ARBA00022553"/>
    </source>
</evidence>
<dbReference type="EMBL" id="VZZJ01000057">
    <property type="protein sequence ID" value="KAB1068181.1"/>
    <property type="molecule type" value="Genomic_DNA"/>
</dbReference>
<evidence type="ECO:0000256" key="1">
    <source>
        <dbReference type="ARBA" id="ARBA00000085"/>
    </source>
</evidence>
<dbReference type="PROSITE" id="PS50113">
    <property type="entry name" value="PAC"/>
    <property type="match status" value="1"/>
</dbReference>
<evidence type="ECO:0000259" key="6">
    <source>
        <dbReference type="PROSITE" id="PS50113"/>
    </source>
</evidence>
<dbReference type="Pfam" id="PF08447">
    <property type="entry name" value="PAS_3"/>
    <property type="match status" value="1"/>
</dbReference>
<sequence>MPRLKGRFSQTCPTGFQAALDASDVIGEWDWDISTDRLNSDALVALLFNVDPDLAEAGAPLAEFVAGIHPDDRDRITTLIRECARTGSSYVAEYRVCSADGVTRWVLARGHYEVDAAGQSCRGRGIVIDITASRVSEHAYVRSGKAASGHPLERAAEHCVAAHEAVKEIEDPHLNLLSEMLLLEVGRKLATLEGSRQRKRMN</sequence>
<dbReference type="RefSeq" id="WP_150967118.1">
    <property type="nucleotide sequence ID" value="NZ_VZZJ01000057.1"/>
</dbReference>
<keyword evidence="5" id="KW-0418">Kinase</keyword>
<dbReference type="InterPro" id="IPR035965">
    <property type="entry name" value="PAS-like_dom_sf"/>
</dbReference>